<keyword evidence="2" id="KW-0547">Nucleotide-binding</keyword>
<dbReference type="InParanoid" id="A0A0C3EP51"/>
<evidence type="ECO:0000256" key="2">
    <source>
        <dbReference type="ARBA" id="ARBA00022741"/>
    </source>
</evidence>
<evidence type="ECO:0000313" key="6">
    <source>
        <dbReference type="EMBL" id="KIM69964.1"/>
    </source>
</evidence>
<dbReference type="OrthoDB" id="1668230at2759"/>
<dbReference type="HOGENOM" id="CLU_000288_7_18_1"/>
<dbReference type="EMBL" id="KN822005">
    <property type="protein sequence ID" value="KIM69964.1"/>
    <property type="molecule type" value="Genomic_DNA"/>
</dbReference>
<accession>A0A0C3EP51</accession>
<dbReference type="GO" id="GO:0004674">
    <property type="term" value="F:protein serine/threonine kinase activity"/>
    <property type="evidence" value="ECO:0007669"/>
    <property type="project" value="TreeGrafter"/>
</dbReference>
<gene>
    <name evidence="6" type="ORF">SCLCIDRAFT_494998</name>
</gene>
<dbReference type="Proteomes" id="UP000053989">
    <property type="component" value="Unassembled WGS sequence"/>
</dbReference>
<dbReference type="AlphaFoldDB" id="A0A0C3EP51"/>
<dbReference type="GO" id="GO:0005524">
    <property type="term" value="F:ATP binding"/>
    <property type="evidence" value="ECO:0007669"/>
    <property type="project" value="UniProtKB-KW"/>
</dbReference>
<organism evidence="6 7">
    <name type="scientific">Scleroderma citrinum Foug A</name>
    <dbReference type="NCBI Taxonomy" id="1036808"/>
    <lineage>
        <taxon>Eukaryota</taxon>
        <taxon>Fungi</taxon>
        <taxon>Dikarya</taxon>
        <taxon>Basidiomycota</taxon>
        <taxon>Agaricomycotina</taxon>
        <taxon>Agaricomycetes</taxon>
        <taxon>Agaricomycetidae</taxon>
        <taxon>Boletales</taxon>
        <taxon>Sclerodermatineae</taxon>
        <taxon>Sclerodermataceae</taxon>
        <taxon>Scleroderma</taxon>
    </lineage>
</organism>
<feature type="domain" description="Protein kinase" evidence="5">
    <location>
        <begin position="14"/>
        <end position="273"/>
    </location>
</feature>
<dbReference type="SUPFAM" id="SSF56112">
    <property type="entry name" value="Protein kinase-like (PK-like)"/>
    <property type="match status" value="1"/>
</dbReference>
<name>A0A0C3EP51_9AGAM</name>
<protein>
    <recommendedName>
        <fullName evidence="5">Protein kinase domain-containing protein</fullName>
    </recommendedName>
</protein>
<dbReference type="InterPro" id="IPR011009">
    <property type="entry name" value="Kinase-like_dom_sf"/>
</dbReference>
<evidence type="ECO:0000259" key="5">
    <source>
        <dbReference type="PROSITE" id="PS50011"/>
    </source>
</evidence>
<reference evidence="7" key="2">
    <citation type="submission" date="2015-01" db="EMBL/GenBank/DDBJ databases">
        <title>Evolutionary Origins and Diversification of the Mycorrhizal Mutualists.</title>
        <authorList>
            <consortium name="DOE Joint Genome Institute"/>
            <consortium name="Mycorrhizal Genomics Consortium"/>
            <person name="Kohler A."/>
            <person name="Kuo A."/>
            <person name="Nagy L.G."/>
            <person name="Floudas D."/>
            <person name="Copeland A."/>
            <person name="Barry K.W."/>
            <person name="Cichocki N."/>
            <person name="Veneault-Fourrey C."/>
            <person name="LaButti K."/>
            <person name="Lindquist E.A."/>
            <person name="Lipzen A."/>
            <person name="Lundell T."/>
            <person name="Morin E."/>
            <person name="Murat C."/>
            <person name="Riley R."/>
            <person name="Ohm R."/>
            <person name="Sun H."/>
            <person name="Tunlid A."/>
            <person name="Henrissat B."/>
            <person name="Grigoriev I.V."/>
            <person name="Hibbett D.S."/>
            <person name="Martin F."/>
        </authorList>
    </citation>
    <scope>NUCLEOTIDE SEQUENCE [LARGE SCALE GENOMIC DNA]</scope>
    <source>
        <strain evidence="7">Foug A</strain>
    </source>
</reference>
<evidence type="ECO:0000256" key="3">
    <source>
        <dbReference type="ARBA" id="ARBA00022777"/>
    </source>
</evidence>
<sequence length="273" mass="30027">MSIGINILLNGRIYNLRSTALPGGTGVIGQGILRPEETNVAVKVCRCAGTSNQQVGEHVVREVQTLASLQHENILPILGIVTEFSGISMVTPWRERGNANDYVQDVNVDPRPLLRGIANGLSYLHSHNPGPIVHGNLKGTNVLISDDGSPQLTDICCSFTSPPGMQDNSVSCALRWMAPERIDGNGEVNTKDDVWAFGMMALELFTRGLPFYNISERQGVILRILEGPPDRPSNQSTHSRMSDEWWSMCLSCWDVNPSTRPQMFDVMEAIPDE</sequence>
<dbReference type="Pfam" id="PF07714">
    <property type="entry name" value="PK_Tyr_Ser-Thr"/>
    <property type="match status" value="1"/>
</dbReference>
<dbReference type="Gene3D" id="1.10.510.10">
    <property type="entry name" value="Transferase(Phosphotransferase) domain 1"/>
    <property type="match status" value="1"/>
</dbReference>
<dbReference type="STRING" id="1036808.A0A0C3EP51"/>
<evidence type="ECO:0000256" key="4">
    <source>
        <dbReference type="ARBA" id="ARBA00022840"/>
    </source>
</evidence>
<keyword evidence="7" id="KW-1185">Reference proteome</keyword>
<keyword evidence="4" id="KW-0067">ATP-binding</keyword>
<keyword evidence="3" id="KW-0418">Kinase</keyword>
<dbReference type="PANTHER" id="PTHR44329">
    <property type="entry name" value="SERINE/THREONINE-PROTEIN KINASE TNNI3K-RELATED"/>
    <property type="match status" value="1"/>
</dbReference>
<dbReference type="InterPro" id="IPR001245">
    <property type="entry name" value="Ser-Thr/Tyr_kinase_cat_dom"/>
</dbReference>
<reference evidence="6 7" key="1">
    <citation type="submission" date="2014-04" db="EMBL/GenBank/DDBJ databases">
        <authorList>
            <consortium name="DOE Joint Genome Institute"/>
            <person name="Kuo A."/>
            <person name="Kohler A."/>
            <person name="Nagy L.G."/>
            <person name="Floudas D."/>
            <person name="Copeland A."/>
            <person name="Barry K.W."/>
            <person name="Cichocki N."/>
            <person name="Veneault-Fourrey C."/>
            <person name="LaButti K."/>
            <person name="Lindquist E.A."/>
            <person name="Lipzen A."/>
            <person name="Lundell T."/>
            <person name="Morin E."/>
            <person name="Murat C."/>
            <person name="Sun H."/>
            <person name="Tunlid A."/>
            <person name="Henrissat B."/>
            <person name="Grigoriev I.V."/>
            <person name="Hibbett D.S."/>
            <person name="Martin F."/>
            <person name="Nordberg H.P."/>
            <person name="Cantor M.N."/>
            <person name="Hua S.X."/>
        </authorList>
    </citation>
    <scope>NUCLEOTIDE SEQUENCE [LARGE SCALE GENOMIC DNA]</scope>
    <source>
        <strain evidence="6 7">Foug A</strain>
    </source>
</reference>
<dbReference type="PIRSF" id="PIRSF000654">
    <property type="entry name" value="Integrin-linked_kinase"/>
    <property type="match status" value="1"/>
</dbReference>
<proteinExistence type="predicted"/>
<dbReference type="PROSITE" id="PS50011">
    <property type="entry name" value="PROTEIN_KINASE_DOM"/>
    <property type="match status" value="1"/>
</dbReference>
<evidence type="ECO:0000256" key="1">
    <source>
        <dbReference type="ARBA" id="ARBA00022679"/>
    </source>
</evidence>
<dbReference type="InterPro" id="IPR051681">
    <property type="entry name" value="Ser/Thr_Kinases-Pseudokinases"/>
</dbReference>
<dbReference type="InterPro" id="IPR000719">
    <property type="entry name" value="Prot_kinase_dom"/>
</dbReference>
<evidence type="ECO:0000313" key="7">
    <source>
        <dbReference type="Proteomes" id="UP000053989"/>
    </source>
</evidence>
<keyword evidence="1" id="KW-0808">Transferase</keyword>
<dbReference type="PANTHER" id="PTHR44329:SF288">
    <property type="entry name" value="MITOGEN-ACTIVATED PROTEIN KINASE KINASE KINASE 20"/>
    <property type="match status" value="1"/>
</dbReference>